<dbReference type="EMBL" id="FNHO01000005">
    <property type="protein sequence ID" value="SDM51831.1"/>
    <property type="molecule type" value="Genomic_DNA"/>
</dbReference>
<dbReference type="RefSeq" id="WP_041105743.1">
    <property type="nucleotide sequence ID" value="NZ_CP007511.1"/>
</dbReference>
<dbReference type="GO" id="GO:0005886">
    <property type="term" value="C:plasma membrane"/>
    <property type="evidence" value="ECO:0007669"/>
    <property type="project" value="UniProtKB-SubCell"/>
</dbReference>
<dbReference type="KEGG" id="pbm:CL52_12160"/>
<keyword evidence="4" id="KW-1003">Cell membrane</keyword>
<evidence type="ECO:0000313" key="14">
    <source>
        <dbReference type="Proteomes" id="UP000182276"/>
    </source>
</evidence>
<sequence>MNPSTLIGIVASVALLSVVMLFAAREPALFVDLPSLGIVVVGTLAATFISYPLREVMRVFGLIWTVLRNERLYTRQDLEELVQISRLWIGGDLPAVERALEKVGNPFLRTGVQLVIDNTPEEDIIDLMQWRIARLRAREAAEAQLFRAMASYAPAFGMIGTLVGLINLMFLLGSGDMAEIGRSLAVALMTTFYGVLLANLILKPVAVKLERRTEQRVALMNLVMQGISMMCNKRSPAYMRETLKSFIAHHDDEIRDGKAPPPRARSVEGA</sequence>
<dbReference type="InterPro" id="IPR047055">
    <property type="entry name" value="MotA-like"/>
</dbReference>
<dbReference type="EMBL" id="CP007511">
    <property type="protein sequence ID" value="AJE15743.1"/>
    <property type="molecule type" value="Genomic_DNA"/>
</dbReference>
<dbReference type="Proteomes" id="UP000182276">
    <property type="component" value="Unassembled WGS sequence"/>
</dbReference>
<dbReference type="Proteomes" id="UP000031271">
    <property type="component" value="Chromosome"/>
</dbReference>
<feature type="domain" description="MotA/TolQ/ExbB proton channel" evidence="10">
    <location>
        <begin position="102"/>
        <end position="220"/>
    </location>
</feature>
<evidence type="ECO:0000256" key="5">
    <source>
        <dbReference type="ARBA" id="ARBA00022692"/>
    </source>
</evidence>
<evidence type="ECO:0000313" key="13">
    <source>
        <dbReference type="Proteomes" id="UP000031271"/>
    </source>
</evidence>
<comment type="subcellular location">
    <subcellularLocation>
        <location evidence="1">Cell membrane</location>
        <topology evidence="1">Multi-pass membrane protein</topology>
    </subcellularLocation>
</comment>
<reference evidence="13" key="1">
    <citation type="submission" date="2014-03" db="EMBL/GenBank/DDBJ databases">
        <title>Complete genome of Pseudomonas balearica DSM 6083T, a sewage water isolate from an enrichment with 2-methylnaphthalene.</title>
        <authorList>
            <person name="Salva-Serra F."/>
            <person name="Jaen-Luchoro D."/>
            <person name="Busquets A."/>
            <person name="Pena A."/>
            <person name="Gomila M."/>
            <person name="Bosch R."/>
            <person name="Nogales B."/>
            <person name="Garcia-Valdes E."/>
            <person name="Lalucat J."/>
            <person name="Bennasar A."/>
        </authorList>
    </citation>
    <scope>NUCLEOTIDE SEQUENCE [LARGE SCALE GENOMIC DNA]</scope>
    <source>
        <strain evidence="13">DSM 6083</strain>
    </source>
</reference>
<reference evidence="12 14" key="2">
    <citation type="submission" date="2016-10" db="EMBL/GenBank/DDBJ databases">
        <authorList>
            <person name="Varghese N."/>
            <person name="Submissions S."/>
        </authorList>
    </citation>
    <scope>NUCLEOTIDE SEQUENCE [LARGE SCALE GENOMIC DNA]</scope>
    <source>
        <strain evidence="12 14">DSM 6083</strain>
    </source>
</reference>
<keyword evidence="5 9" id="KW-0812">Transmembrane</keyword>
<evidence type="ECO:0000256" key="2">
    <source>
        <dbReference type="ARBA" id="ARBA00008038"/>
    </source>
</evidence>
<keyword evidence="6" id="KW-0283">Flagellar rotation</keyword>
<gene>
    <name evidence="11" type="ORF">CL52_12160</name>
    <name evidence="12" type="ORF">SAMN05660875_105345</name>
</gene>
<dbReference type="PROSITE" id="PS01307">
    <property type="entry name" value="MOTA"/>
    <property type="match status" value="1"/>
</dbReference>
<dbReference type="PANTHER" id="PTHR30433:SF2">
    <property type="entry name" value="MOTILITY PROTEIN A"/>
    <property type="match status" value="1"/>
</dbReference>
<evidence type="ECO:0000256" key="3">
    <source>
        <dbReference type="ARBA" id="ARBA00022448"/>
    </source>
</evidence>
<dbReference type="AlphaFoldDB" id="A0A8D4C6V6"/>
<accession>A0A8D4C6V6</accession>
<feature type="transmembrane region" description="Helical" evidence="9">
    <location>
        <begin position="184"/>
        <end position="202"/>
    </location>
</feature>
<dbReference type="GO" id="GO:0071978">
    <property type="term" value="P:bacterial-type flagellum-dependent swarming motility"/>
    <property type="evidence" value="ECO:0007669"/>
    <property type="project" value="InterPro"/>
</dbReference>
<keyword evidence="7 9" id="KW-1133">Transmembrane helix</keyword>
<evidence type="ECO:0000256" key="1">
    <source>
        <dbReference type="ARBA" id="ARBA00004651"/>
    </source>
</evidence>
<proteinExistence type="inferred from homology"/>
<keyword evidence="3" id="KW-0813">Transport</keyword>
<protein>
    <submittedName>
        <fullName evidence="11">Chemotaxis protein MotA</fullName>
    </submittedName>
</protein>
<dbReference type="PANTHER" id="PTHR30433">
    <property type="entry name" value="CHEMOTAXIS PROTEIN MOTA"/>
    <property type="match status" value="1"/>
</dbReference>
<evidence type="ECO:0000256" key="6">
    <source>
        <dbReference type="ARBA" id="ARBA00022779"/>
    </source>
</evidence>
<evidence type="ECO:0000256" key="4">
    <source>
        <dbReference type="ARBA" id="ARBA00022475"/>
    </source>
</evidence>
<evidence type="ECO:0000256" key="8">
    <source>
        <dbReference type="ARBA" id="ARBA00023136"/>
    </source>
</evidence>
<dbReference type="Pfam" id="PF01618">
    <property type="entry name" value="MotA_ExbB"/>
    <property type="match status" value="1"/>
</dbReference>
<feature type="transmembrane region" description="Helical" evidence="9">
    <location>
        <begin position="152"/>
        <end position="172"/>
    </location>
</feature>
<keyword evidence="8 9" id="KW-0472">Membrane</keyword>
<evidence type="ECO:0000259" key="10">
    <source>
        <dbReference type="Pfam" id="PF01618"/>
    </source>
</evidence>
<evidence type="ECO:0000256" key="9">
    <source>
        <dbReference type="SAM" id="Phobius"/>
    </source>
</evidence>
<evidence type="ECO:0000313" key="11">
    <source>
        <dbReference type="EMBL" id="AJE15743.1"/>
    </source>
</evidence>
<dbReference type="GeneID" id="77260656"/>
<dbReference type="GO" id="GO:0006935">
    <property type="term" value="P:chemotaxis"/>
    <property type="evidence" value="ECO:0007669"/>
    <property type="project" value="InterPro"/>
</dbReference>
<reference evidence="11 13" key="3">
    <citation type="journal article" name="Genome Announc.">
        <title>Complete Genome Sequence of Pseudomonas balearica DSM 6083T.</title>
        <authorList>
            <person name="Bennasar-Figueras A."/>
            <person name="Salva-Serra F."/>
            <person name="Jaen-Luchoro D."/>
            <person name="Segui C."/>
            <person name="Aliaga F."/>
            <person name="Busquets A."/>
            <person name="Gomila M."/>
            <person name="Moore E.R."/>
            <person name="Lalucat J."/>
        </authorList>
    </citation>
    <scope>NUCLEOTIDE SEQUENCE [LARGE SCALE GENOMIC DNA]</scope>
    <source>
        <strain evidence="13">DSM 6083</strain>
        <strain evidence="11">DSM6083</strain>
    </source>
</reference>
<dbReference type="InterPro" id="IPR000540">
    <property type="entry name" value="Flag_MotA_CS"/>
</dbReference>
<dbReference type="InterPro" id="IPR002898">
    <property type="entry name" value="MotA_ExbB_proton_chnl"/>
</dbReference>
<organism evidence="11 13">
    <name type="scientific">Stutzerimonas balearica DSM 6083</name>
    <dbReference type="NCBI Taxonomy" id="1123016"/>
    <lineage>
        <taxon>Bacteria</taxon>
        <taxon>Pseudomonadati</taxon>
        <taxon>Pseudomonadota</taxon>
        <taxon>Gammaproteobacteria</taxon>
        <taxon>Pseudomonadales</taxon>
        <taxon>Pseudomonadaceae</taxon>
        <taxon>Stutzerimonas</taxon>
    </lineage>
</organism>
<name>A0A8D4C6V6_9GAMM</name>
<evidence type="ECO:0000313" key="12">
    <source>
        <dbReference type="EMBL" id="SDM51831.1"/>
    </source>
</evidence>
<feature type="transmembrane region" description="Helical" evidence="9">
    <location>
        <begin position="33"/>
        <end position="53"/>
    </location>
</feature>
<evidence type="ECO:0000256" key="7">
    <source>
        <dbReference type="ARBA" id="ARBA00022989"/>
    </source>
</evidence>
<keyword evidence="14" id="KW-1185">Reference proteome</keyword>
<comment type="similarity">
    <text evidence="2">Belongs to the MotA family.</text>
</comment>